<evidence type="ECO:0000313" key="3">
    <source>
        <dbReference type="EMBL" id="MDT0552710.1"/>
    </source>
</evidence>
<evidence type="ECO:0000256" key="1">
    <source>
        <dbReference type="SAM" id="MobiDB-lite"/>
    </source>
</evidence>
<dbReference type="InterPro" id="IPR006342">
    <property type="entry name" value="FkbM_mtfrase"/>
</dbReference>
<name>A0ABU2Y3H6_9FLAO</name>
<keyword evidence="4" id="KW-1185">Reference proteome</keyword>
<evidence type="ECO:0000313" key="4">
    <source>
        <dbReference type="Proteomes" id="UP001252186"/>
    </source>
</evidence>
<comment type="caution">
    <text evidence="3">The sequence shown here is derived from an EMBL/GenBank/DDBJ whole genome shotgun (WGS) entry which is preliminary data.</text>
</comment>
<dbReference type="RefSeq" id="WP_311592636.1">
    <property type="nucleotide sequence ID" value="NZ_JAVRHV010000002.1"/>
</dbReference>
<sequence length="253" mass="27943">MGIIDKYFGGKVALSKVNKVDKSLNNQTLNAAIAFNKYGAYCVPASTQHGVLTQKILQGDVYEPDTIEFMRNNVKGGDIIHSGACFGDFFPGLSTAMRPDAKIWSFEPSREGFRCAEITMLLNNITNITLSPKGLGEKSSSERLNTKDKSGKSMGGASTIVPKSQKGEFEEIEIVAIDDVIPEDRNISILQLDIEGFEEQAIKGAIKTITRCKPILILEDNKDIGKSDWFKTNILSLGYKFKKNLHYNKLLIA</sequence>
<feature type="compositionally biased region" description="Basic and acidic residues" evidence="1">
    <location>
        <begin position="135"/>
        <end position="151"/>
    </location>
</feature>
<feature type="region of interest" description="Disordered" evidence="1">
    <location>
        <begin position="133"/>
        <end position="160"/>
    </location>
</feature>
<dbReference type="NCBIfam" id="TIGR01444">
    <property type="entry name" value="fkbM_fam"/>
    <property type="match status" value="1"/>
</dbReference>
<accession>A0ABU2Y3H6</accession>
<dbReference type="Pfam" id="PF05050">
    <property type="entry name" value="Methyltransf_21"/>
    <property type="match status" value="1"/>
</dbReference>
<feature type="domain" description="Methyltransferase FkbM" evidence="2">
    <location>
        <begin position="83"/>
        <end position="224"/>
    </location>
</feature>
<dbReference type="Gene3D" id="3.40.50.150">
    <property type="entry name" value="Vaccinia Virus protein VP39"/>
    <property type="match status" value="1"/>
</dbReference>
<dbReference type="Proteomes" id="UP001252186">
    <property type="component" value="Unassembled WGS sequence"/>
</dbReference>
<proteinExistence type="predicted"/>
<dbReference type="PANTHER" id="PTHR34203:SF15">
    <property type="entry name" value="SLL1173 PROTEIN"/>
    <property type="match status" value="1"/>
</dbReference>
<reference evidence="3 4" key="1">
    <citation type="submission" date="2023-09" db="EMBL/GenBank/DDBJ databases">
        <authorList>
            <person name="Rey-Velasco X."/>
        </authorList>
    </citation>
    <scope>NUCLEOTIDE SEQUENCE [LARGE SCALE GENOMIC DNA]</scope>
    <source>
        <strain evidence="3 4">P050</strain>
    </source>
</reference>
<dbReference type="InterPro" id="IPR052514">
    <property type="entry name" value="SAM-dependent_MTase"/>
</dbReference>
<organism evidence="3 4">
    <name type="scientific">Urechidicola vernalis</name>
    <dbReference type="NCBI Taxonomy" id="3075600"/>
    <lineage>
        <taxon>Bacteria</taxon>
        <taxon>Pseudomonadati</taxon>
        <taxon>Bacteroidota</taxon>
        <taxon>Flavobacteriia</taxon>
        <taxon>Flavobacteriales</taxon>
        <taxon>Flavobacteriaceae</taxon>
        <taxon>Urechidicola</taxon>
    </lineage>
</organism>
<keyword evidence="3" id="KW-0489">Methyltransferase</keyword>
<dbReference type="GO" id="GO:0032259">
    <property type="term" value="P:methylation"/>
    <property type="evidence" value="ECO:0007669"/>
    <property type="project" value="UniProtKB-KW"/>
</dbReference>
<dbReference type="PANTHER" id="PTHR34203">
    <property type="entry name" value="METHYLTRANSFERASE, FKBM FAMILY PROTEIN"/>
    <property type="match status" value="1"/>
</dbReference>
<dbReference type="EMBL" id="JAVRHV010000002">
    <property type="protein sequence ID" value="MDT0552710.1"/>
    <property type="molecule type" value="Genomic_DNA"/>
</dbReference>
<dbReference type="InterPro" id="IPR029063">
    <property type="entry name" value="SAM-dependent_MTases_sf"/>
</dbReference>
<gene>
    <name evidence="3" type="ORF">RM519_05580</name>
</gene>
<dbReference type="SUPFAM" id="SSF53335">
    <property type="entry name" value="S-adenosyl-L-methionine-dependent methyltransferases"/>
    <property type="match status" value="1"/>
</dbReference>
<evidence type="ECO:0000259" key="2">
    <source>
        <dbReference type="Pfam" id="PF05050"/>
    </source>
</evidence>
<protein>
    <submittedName>
        <fullName evidence="3">FkbM family methyltransferase</fullName>
    </submittedName>
</protein>
<keyword evidence="3" id="KW-0808">Transferase</keyword>
<dbReference type="GO" id="GO:0008168">
    <property type="term" value="F:methyltransferase activity"/>
    <property type="evidence" value="ECO:0007669"/>
    <property type="project" value="UniProtKB-KW"/>
</dbReference>